<evidence type="ECO:0000313" key="7">
    <source>
        <dbReference type="EMBL" id="OYX30221.1"/>
    </source>
</evidence>
<dbReference type="InterPro" id="IPR006226">
    <property type="entry name" value="Mtu_PIN"/>
</dbReference>
<accession>A0A258FCL3</accession>
<proteinExistence type="inferred from homology"/>
<gene>
    <name evidence="5" type="primary">vapC</name>
    <name evidence="7" type="ORF">B7Z01_14810</name>
</gene>
<comment type="caution">
    <text evidence="7">The sequence shown here is derived from an EMBL/GenBank/DDBJ whole genome shotgun (WGS) entry which is preliminary data.</text>
</comment>
<keyword evidence="4 5" id="KW-0378">Hydrolase</keyword>
<dbReference type="HAMAP" id="MF_00265">
    <property type="entry name" value="VapC_Nob1"/>
    <property type="match status" value="1"/>
</dbReference>
<comment type="similarity">
    <text evidence="5">Belongs to the PINc/VapC protein family.</text>
</comment>
<dbReference type="NCBIfam" id="TIGR00028">
    <property type="entry name" value="Mtu_PIN_fam"/>
    <property type="match status" value="1"/>
</dbReference>
<comment type="cofactor">
    <cofactor evidence="5">
        <name>Mg(2+)</name>
        <dbReference type="ChEBI" id="CHEBI:18420"/>
    </cofactor>
</comment>
<dbReference type="InterPro" id="IPR022907">
    <property type="entry name" value="VapC_family"/>
</dbReference>
<evidence type="ECO:0000256" key="2">
    <source>
        <dbReference type="ARBA" id="ARBA00022722"/>
    </source>
</evidence>
<evidence type="ECO:0000256" key="4">
    <source>
        <dbReference type="ARBA" id="ARBA00022801"/>
    </source>
</evidence>
<dbReference type="EMBL" id="NCEB01000048">
    <property type="protein sequence ID" value="OYX30221.1"/>
    <property type="molecule type" value="Genomic_DNA"/>
</dbReference>
<dbReference type="GO" id="GO:0016788">
    <property type="term" value="F:hydrolase activity, acting on ester bonds"/>
    <property type="evidence" value="ECO:0007669"/>
    <property type="project" value="InterPro"/>
</dbReference>
<organism evidence="7 8">
    <name type="scientific">Brevundimonas subvibrioides</name>
    <dbReference type="NCBI Taxonomy" id="74313"/>
    <lineage>
        <taxon>Bacteria</taxon>
        <taxon>Pseudomonadati</taxon>
        <taxon>Pseudomonadota</taxon>
        <taxon>Alphaproteobacteria</taxon>
        <taxon>Caulobacterales</taxon>
        <taxon>Caulobacteraceae</taxon>
        <taxon>Brevundimonas</taxon>
    </lineage>
</organism>
<evidence type="ECO:0000256" key="5">
    <source>
        <dbReference type="HAMAP-Rule" id="MF_00265"/>
    </source>
</evidence>
<comment type="function">
    <text evidence="5">Toxic component of a toxin-antitoxin (TA) system. An RNase.</text>
</comment>
<dbReference type="GO" id="GO:0045926">
    <property type="term" value="P:negative regulation of growth"/>
    <property type="evidence" value="ECO:0007669"/>
    <property type="project" value="UniProtKB-ARBA"/>
</dbReference>
<evidence type="ECO:0000259" key="6">
    <source>
        <dbReference type="Pfam" id="PF01850"/>
    </source>
</evidence>
<name>A0A258FCL3_9CAUL</name>
<dbReference type="Proteomes" id="UP000215595">
    <property type="component" value="Unassembled WGS sequence"/>
</dbReference>
<dbReference type="InterPro" id="IPR002716">
    <property type="entry name" value="PIN_dom"/>
</dbReference>
<dbReference type="EC" id="3.1.-.-" evidence="5"/>
<evidence type="ECO:0000256" key="1">
    <source>
        <dbReference type="ARBA" id="ARBA00022649"/>
    </source>
</evidence>
<dbReference type="GO" id="GO:0000287">
    <property type="term" value="F:magnesium ion binding"/>
    <property type="evidence" value="ECO:0007669"/>
    <property type="project" value="UniProtKB-UniRule"/>
</dbReference>
<keyword evidence="2 5" id="KW-0540">Nuclease</keyword>
<dbReference type="Pfam" id="PF01850">
    <property type="entry name" value="PIN"/>
    <property type="match status" value="1"/>
</dbReference>
<dbReference type="InterPro" id="IPR029060">
    <property type="entry name" value="PIN-like_dom_sf"/>
</dbReference>
<feature type="binding site" evidence="5">
    <location>
        <position position="105"/>
    </location>
    <ligand>
        <name>Mg(2+)</name>
        <dbReference type="ChEBI" id="CHEBI:18420"/>
    </ligand>
</feature>
<protein>
    <recommendedName>
        <fullName evidence="5">Ribonuclease VapC</fullName>
        <shortName evidence="5">RNase VapC</shortName>
        <ecNumber evidence="5">3.1.-.-</ecNumber>
    </recommendedName>
    <alternativeName>
        <fullName evidence="5">Toxin VapC</fullName>
    </alternativeName>
</protein>
<keyword evidence="3 5" id="KW-0479">Metal-binding</keyword>
<evidence type="ECO:0000313" key="8">
    <source>
        <dbReference type="Proteomes" id="UP000215595"/>
    </source>
</evidence>
<dbReference type="GO" id="GO:0004540">
    <property type="term" value="F:RNA nuclease activity"/>
    <property type="evidence" value="ECO:0007669"/>
    <property type="project" value="InterPro"/>
</dbReference>
<feature type="domain" description="PIN" evidence="6">
    <location>
        <begin position="4"/>
        <end position="128"/>
    </location>
</feature>
<reference evidence="7 8" key="1">
    <citation type="submission" date="2017-03" db="EMBL/GenBank/DDBJ databases">
        <title>Lifting the veil on microbial sulfur biogeochemistry in mining wastewaters.</title>
        <authorList>
            <person name="Kantor R.S."/>
            <person name="Colenbrander Nelson T."/>
            <person name="Marshall S."/>
            <person name="Bennett D."/>
            <person name="Apte S."/>
            <person name="Camacho D."/>
            <person name="Thomas B.C."/>
            <person name="Warren L.A."/>
            <person name="Banfield J.F."/>
        </authorList>
    </citation>
    <scope>NUCLEOTIDE SEQUENCE [LARGE SCALE GENOMIC DNA]</scope>
    <source>
        <strain evidence="7">32-69-9</strain>
    </source>
</reference>
<keyword evidence="5" id="KW-0800">Toxin</keyword>
<keyword evidence="5" id="KW-0460">Magnesium</keyword>
<dbReference type="GO" id="GO:0090729">
    <property type="term" value="F:toxin activity"/>
    <property type="evidence" value="ECO:0007669"/>
    <property type="project" value="UniProtKB-KW"/>
</dbReference>
<evidence type="ECO:0000256" key="3">
    <source>
        <dbReference type="ARBA" id="ARBA00022723"/>
    </source>
</evidence>
<dbReference type="SUPFAM" id="SSF88723">
    <property type="entry name" value="PIN domain-like"/>
    <property type="match status" value="1"/>
</dbReference>
<keyword evidence="1 5" id="KW-1277">Toxin-antitoxin system</keyword>
<feature type="binding site" evidence="5">
    <location>
        <position position="6"/>
    </location>
    <ligand>
        <name>Mg(2+)</name>
        <dbReference type="ChEBI" id="CHEBI:18420"/>
    </ligand>
</feature>
<dbReference type="AlphaFoldDB" id="A0A258FCL3"/>
<sequence length="146" mass="15910">MIHLLDANLLIALIDPDHVHSAYAKAWFERTVDEGWATCPMTENAFVRIAGKPSYKMPGTFSDMAELLVRVRARPGHVFWPDSISLVSNPLIDTRRIAGHGQIADVYLLALAVQNGGRLATFDRRIAASAVKGGNEALVVIESSDA</sequence>